<sequence>MTSTGAIPVSVVKQHSTPSDCWLVVNGKVYDLTTFAPNHPGGAHIIHKWAGRDASKTYNDFHAADLIENELSLQEKKGALDESTIDKAWLSASEDDAPKSPQTVSNMDQKPPLSTLINLHDFEQAFSRHGSQKAWAYIWAASNDLTSLHLNKTWWHKILFRPRIMRDVSHISTRTTLLGAPVTIPVFIAPMGIAKTAGPEGELALGAGAAAAGIIHCMASTASFSPEEMLASVPPTYPYFFQLYVDRTRSKTEDVLRRLEAYPNVKGIFVTVDLPVVSKREADERLVVSERIQTSLEGETLKADKKGSGLARTTGNFIDWRLDWRDIPWLRRHTTKPLIIKGIQSAADAKKALELGCAGIVVSNHGGRALDGSPGTVGILLELRRDCPEIFSRMEVFIDGGVRRGSDILKAVCLGARGVGVGRPFQCSVMYGREGVEHAALLLQDELETAMRLCGVTDLEKVRGDMRYLNTVELERYLPPKPSWTWAGWFGARQSKL</sequence>
<dbReference type="Pfam" id="PF01070">
    <property type="entry name" value="FMN_dh"/>
    <property type="match status" value="1"/>
</dbReference>
<keyword evidence="2" id="KW-0560">Oxidoreductase</keyword>
<dbReference type="PANTHER" id="PTHR10578">
    <property type="entry name" value="S -2-HYDROXY-ACID OXIDASE-RELATED"/>
    <property type="match status" value="1"/>
</dbReference>
<organism evidence="5 6">
    <name type="scientific">Zasmidium cellare</name>
    <name type="common">Wine cellar mold</name>
    <name type="synonym">Racodium cellare</name>
    <dbReference type="NCBI Taxonomy" id="395010"/>
    <lineage>
        <taxon>Eukaryota</taxon>
        <taxon>Fungi</taxon>
        <taxon>Dikarya</taxon>
        <taxon>Ascomycota</taxon>
        <taxon>Pezizomycotina</taxon>
        <taxon>Dothideomycetes</taxon>
        <taxon>Dothideomycetidae</taxon>
        <taxon>Mycosphaerellales</taxon>
        <taxon>Mycosphaerellaceae</taxon>
        <taxon>Zasmidium</taxon>
    </lineage>
</organism>
<name>A0ABR0E1V9_ZASCE</name>
<evidence type="ECO:0000259" key="4">
    <source>
        <dbReference type="PROSITE" id="PS51349"/>
    </source>
</evidence>
<dbReference type="InterPro" id="IPR036400">
    <property type="entry name" value="Cyt_B5-like_heme/steroid_sf"/>
</dbReference>
<dbReference type="PANTHER" id="PTHR10578:SF104">
    <property type="entry name" value="CYTOCHROME B2, MITOCHONDRIAL-RELATED"/>
    <property type="match status" value="1"/>
</dbReference>
<comment type="caution">
    <text evidence="5">The sequence shown here is derived from an EMBL/GenBank/DDBJ whole genome shotgun (WGS) entry which is preliminary data.</text>
</comment>
<feature type="domain" description="FMN hydroxy acid dehydrogenase" evidence="4">
    <location>
        <begin position="111"/>
        <end position="472"/>
    </location>
</feature>
<gene>
    <name evidence="5" type="ORF">PRZ48_013645</name>
</gene>
<keyword evidence="6" id="KW-1185">Reference proteome</keyword>
<reference evidence="5 6" key="1">
    <citation type="journal article" date="2023" name="G3 (Bethesda)">
        <title>A chromosome-level genome assembly of Zasmidium syzygii isolated from banana leaves.</title>
        <authorList>
            <person name="van Westerhoven A.C."/>
            <person name="Mehrabi R."/>
            <person name="Talebi R."/>
            <person name="Steentjes M.B.F."/>
            <person name="Corcolon B."/>
            <person name="Chong P.A."/>
            <person name="Kema G.H.J."/>
            <person name="Seidl M.F."/>
        </authorList>
    </citation>
    <scope>NUCLEOTIDE SEQUENCE [LARGE SCALE GENOMIC DNA]</scope>
    <source>
        <strain evidence="5 6">P124</strain>
    </source>
</reference>
<evidence type="ECO:0000313" key="6">
    <source>
        <dbReference type="Proteomes" id="UP001305779"/>
    </source>
</evidence>
<dbReference type="InterPro" id="IPR013785">
    <property type="entry name" value="Aldolase_TIM"/>
</dbReference>
<evidence type="ECO:0000256" key="1">
    <source>
        <dbReference type="ARBA" id="ARBA00001917"/>
    </source>
</evidence>
<feature type="domain" description="Cytochrome b5 heme-binding" evidence="3">
    <location>
        <begin position="12"/>
        <end position="81"/>
    </location>
</feature>
<dbReference type="EMBL" id="JAXOVC010000012">
    <property type="protein sequence ID" value="KAK4495314.1"/>
    <property type="molecule type" value="Genomic_DNA"/>
</dbReference>
<evidence type="ECO:0000259" key="3">
    <source>
        <dbReference type="PROSITE" id="PS50255"/>
    </source>
</evidence>
<dbReference type="Proteomes" id="UP001305779">
    <property type="component" value="Unassembled WGS sequence"/>
</dbReference>
<protein>
    <submittedName>
        <fullName evidence="5">Uncharacterized protein</fullName>
    </submittedName>
</protein>
<dbReference type="SUPFAM" id="SSF51395">
    <property type="entry name" value="FMN-linked oxidoreductases"/>
    <property type="match status" value="1"/>
</dbReference>
<dbReference type="SUPFAM" id="SSF55856">
    <property type="entry name" value="Cytochrome b5-like heme/steroid binding domain"/>
    <property type="match status" value="1"/>
</dbReference>
<comment type="cofactor">
    <cofactor evidence="1">
        <name>FMN</name>
        <dbReference type="ChEBI" id="CHEBI:58210"/>
    </cofactor>
</comment>
<dbReference type="Gene3D" id="3.20.20.70">
    <property type="entry name" value="Aldolase class I"/>
    <property type="match status" value="1"/>
</dbReference>
<dbReference type="SMART" id="SM01117">
    <property type="entry name" value="Cyt-b5"/>
    <property type="match status" value="1"/>
</dbReference>
<proteinExistence type="predicted"/>
<dbReference type="Gene3D" id="3.10.120.10">
    <property type="entry name" value="Cytochrome b5-like heme/steroid binding domain"/>
    <property type="match status" value="1"/>
</dbReference>
<evidence type="ECO:0000313" key="5">
    <source>
        <dbReference type="EMBL" id="KAK4495314.1"/>
    </source>
</evidence>
<dbReference type="Pfam" id="PF00173">
    <property type="entry name" value="Cyt-b5"/>
    <property type="match status" value="1"/>
</dbReference>
<dbReference type="PROSITE" id="PS50255">
    <property type="entry name" value="CYTOCHROME_B5_2"/>
    <property type="match status" value="1"/>
</dbReference>
<dbReference type="InterPro" id="IPR037396">
    <property type="entry name" value="FMN_HAD"/>
</dbReference>
<dbReference type="InterPro" id="IPR000262">
    <property type="entry name" value="FMN-dep_DH"/>
</dbReference>
<dbReference type="PROSITE" id="PS51349">
    <property type="entry name" value="FMN_HYDROXY_ACID_DH_2"/>
    <property type="match status" value="1"/>
</dbReference>
<evidence type="ECO:0000256" key="2">
    <source>
        <dbReference type="ARBA" id="ARBA00023002"/>
    </source>
</evidence>
<accession>A0ABR0E1V9</accession>
<dbReference type="InterPro" id="IPR001199">
    <property type="entry name" value="Cyt_B5-like_heme/steroid-bd"/>
</dbReference>